<evidence type="ECO:0000256" key="2">
    <source>
        <dbReference type="ARBA" id="ARBA00022679"/>
    </source>
</evidence>
<organism evidence="8 9">
    <name type="scientific">Desulfovibrio intestinalis</name>
    <dbReference type="NCBI Taxonomy" id="58621"/>
    <lineage>
        <taxon>Bacteria</taxon>
        <taxon>Pseudomonadati</taxon>
        <taxon>Thermodesulfobacteriota</taxon>
        <taxon>Desulfovibrionia</taxon>
        <taxon>Desulfovibrionales</taxon>
        <taxon>Desulfovibrionaceae</taxon>
        <taxon>Desulfovibrio</taxon>
    </lineage>
</organism>
<keyword evidence="9" id="KW-1185">Reference proteome</keyword>
<evidence type="ECO:0000259" key="6">
    <source>
        <dbReference type="Pfam" id="PF05175"/>
    </source>
</evidence>
<comment type="caution">
    <text evidence="8">The sequence shown here is derived from an EMBL/GenBank/DDBJ whole genome shotgun (WGS) entry which is preliminary data.</text>
</comment>
<dbReference type="InterPro" id="IPR007848">
    <property type="entry name" value="Small_mtfrase_dom"/>
</dbReference>
<feature type="binding site" evidence="5">
    <location>
        <begin position="128"/>
        <end position="132"/>
    </location>
    <ligand>
        <name>S-adenosyl-L-methionine</name>
        <dbReference type="ChEBI" id="CHEBI:59789"/>
    </ligand>
</feature>
<dbReference type="HAMAP" id="MF_02126">
    <property type="entry name" value="RF_methyltr_PrmC"/>
    <property type="match status" value="1"/>
</dbReference>
<dbReference type="InterPro" id="IPR004556">
    <property type="entry name" value="HemK-like"/>
</dbReference>
<comment type="function">
    <text evidence="5">Methylates the class 1 translation termination release factors RF1/PrfA and RF2/PrfB on the glutamine residue of the universally conserved GGQ motif.</text>
</comment>
<sequence>MKLRQYLTEAAQTLQKAGVDSPRLCAHVLVGHVLGLDRIACVVQGERELLEHELTSLNALIGRRTGGEPVAHITGSKEFYGRDFLVTSHTLIPRPETELLIDKALEAAKELESQMDMQGAGLHFADLGTGSGCIGITLALELPRWHGLLMDISGNALETAQQNAHRLKAQHCVALVRGDMHRAPLEQGAYAMLVSNPPYIAEGERSMVMDEVLAYEPHSALFSPHEGLAHLEAVIHAAGGALKPGGRLLLEHGAAQGASTRRLLRASNFFEHTETHRDLAGFERCTVARRTCR</sequence>
<keyword evidence="1 5" id="KW-0489">Methyltransferase</keyword>
<dbReference type="InterPro" id="IPR019874">
    <property type="entry name" value="RF_methyltr_PrmC"/>
</dbReference>
<dbReference type="Pfam" id="PF17827">
    <property type="entry name" value="PrmC_N"/>
    <property type="match status" value="1"/>
</dbReference>
<dbReference type="InterPro" id="IPR002052">
    <property type="entry name" value="DNA_methylase_N6_adenine_CS"/>
</dbReference>
<feature type="binding site" evidence="5">
    <location>
        <begin position="196"/>
        <end position="199"/>
    </location>
    <ligand>
        <name>substrate</name>
    </ligand>
</feature>
<gene>
    <name evidence="5" type="primary">prmC</name>
    <name evidence="8" type="ORF">HNQ38_000439</name>
</gene>
<feature type="domain" description="Release factor glutamine methyltransferase N-terminal" evidence="7">
    <location>
        <begin position="5"/>
        <end position="75"/>
    </location>
</feature>
<dbReference type="Pfam" id="PF05175">
    <property type="entry name" value="MTS"/>
    <property type="match status" value="1"/>
</dbReference>
<feature type="binding site" evidence="5">
    <location>
        <position position="196"/>
    </location>
    <ligand>
        <name>S-adenosyl-L-methionine</name>
        <dbReference type="ChEBI" id="CHEBI:59789"/>
    </ligand>
</feature>
<dbReference type="PANTHER" id="PTHR18895">
    <property type="entry name" value="HEMK METHYLTRANSFERASE"/>
    <property type="match status" value="1"/>
</dbReference>
<protein>
    <recommendedName>
        <fullName evidence="5">Release factor glutamine methyltransferase</fullName>
        <shortName evidence="5">RF MTase</shortName>
        <ecNumber evidence="5">2.1.1.297</ecNumber>
    </recommendedName>
    <alternativeName>
        <fullName evidence="5">N5-glutamine methyltransferase PrmC</fullName>
    </alternativeName>
    <alternativeName>
        <fullName evidence="5">Protein-(glutamine-N5) MTase PrmC</fullName>
    </alternativeName>
    <alternativeName>
        <fullName evidence="5">Protein-glutamine N-methyltransferase PrmC</fullName>
    </alternativeName>
</protein>
<dbReference type="GO" id="GO:0102559">
    <property type="term" value="F:peptide chain release factor N(5)-glutamine methyltransferase activity"/>
    <property type="evidence" value="ECO:0007669"/>
    <property type="project" value="UniProtKB-EC"/>
</dbReference>
<dbReference type="EMBL" id="JACHGO010000001">
    <property type="protein sequence ID" value="MBB5142376.1"/>
    <property type="molecule type" value="Genomic_DNA"/>
</dbReference>
<reference evidence="8 9" key="1">
    <citation type="submission" date="2020-08" db="EMBL/GenBank/DDBJ databases">
        <title>Genomic Encyclopedia of Type Strains, Phase IV (KMG-IV): sequencing the most valuable type-strain genomes for metagenomic binning, comparative biology and taxonomic classification.</title>
        <authorList>
            <person name="Goeker M."/>
        </authorList>
    </citation>
    <scope>NUCLEOTIDE SEQUENCE [LARGE SCALE GENOMIC DNA]</scope>
    <source>
        <strain evidence="8 9">DSM 11275</strain>
    </source>
</reference>
<dbReference type="SUPFAM" id="SSF53335">
    <property type="entry name" value="S-adenosyl-L-methionine-dependent methyltransferases"/>
    <property type="match status" value="1"/>
</dbReference>
<feature type="domain" description="Methyltransferase small" evidence="6">
    <location>
        <begin position="111"/>
        <end position="212"/>
    </location>
</feature>
<dbReference type="EC" id="2.1.1.297" evidence="5"/>
<evidence type="ECO:0000256" key="1">
    <source>
        <dbReference type="ARBA" id="ARBA00022603"/>
    </source>
</evidence>
<evidence type="ECO:0000256" key="3">
    <source>
        <dbReference type="ARBA" id="ARBA00022691"/>
    </source>
</evidence>
<dbReference type="Proteomes" id="UP000539075">
    <property type="component" value="Unassembled WGS sequence"/>
</dbReference>
<dbReference type="InterPro" id="IPR040758">
    <property type="entry name" value="PrmC_N"/>
</dbReference>
<evidence type="ECO:0000256" key="4">
    <source>
        <dbReference type="ARBA" id="ARBA00048391"/>
    </source>
</evidence>
<dbReference type="PANTHER" id="PTHR18895:SF74">
    <property type="entry name" value="MTRF1L RELEASE FACTOR GLUTAMINE METHYLTRANSFERASE"/>
    <property type="match status" value="1"/>
</dbReference>
<proteinExistence type="inferred from homology"/>
<evidence type="ECO:0000256" key="5">
    <source>
        <dbReference type="HAMAP-Rule" id="MF_02126"/>
    </source>
</evidence>
<evidence type="ECO:0000313" key="9">
    <source>
        <dbReference type="Proteomes" id="UP000539075"/>
    </source>
</evidence>
<evidence type="ECO:0000313" key="8">
    <source>
        <dbReference type="EMBL" id="MBB5142376.1"/>
    </source>
</evidence>
<dbReference type="NCBIfam" id="TIGR03534">
    <property type="entry name" value="RF_mod_PrmC"/>
    <property type="match status" value="1"/>
</dbReference>
<accession>A0A7W8BYN1</accession>
<dbReference type="Gene3D" id="1.10.8.10">
    <property type="entry name" value="DNA helicase RuvA subunit, C-terminal domain"/>
    <property type="match status" value="1"/>
</dbReference>
<dbReference type="InterPro" id="IPR050320">
    <property type="entry name" value="N5-glutamine_MTase"/>
</dbReference>
<keyword evidence="2 5" id="KW-0808">Transferase</keyword>
<dbReference type="RefSeq" id="WP_183717750.1">
    <property type="nucleotide sequence ID" value="NZ_JACHGO010000001.1"/>
</dbReference>
<evidence type="ECO:0000259" key="7">
    <source>
        <dbReference type="Pfam" id="PF17827"/>
    </source>
</evidence>
<feature type="binding site" evidence="5">
    <location>
        <position position="151"/>
    </location>
    <ligand>
        <name>S-adenosyl-L-methionine</name>
        <dbReference type="ChEBI" id="CHEBI:59789"/>
    </ligand>
</feature>
<comment type="catalytic activity">
    <reaction evidence="4 5">
        <text>L-glutaminyl-[peptide chain release factor] + S-adenosyl-L-methionine = N(5)-methyl-L-glutaminyl-[peptide chain release factor] + S-adenosyl-L-homocysteine + H(+)</text>
        <dbReference type="Rhea" id="RHEA:42896"/>
        <dbReference type="Rhea" id="RHEA-COMP:10271"/>
        <dbReference type="Rhea" id="RHEA-COMP:10272"/>
        <dbReference type="ChEBI" id="CHEBI:15378"/>
        <dbReference type="ChEBI" id="CHEBI:30011"/>
        <dbReference type="ChEBI" id="CHEBI:57856"/>
        <dbReference type="ChEBI" id="CHEBI:59789"/>
        <dbReference type="ChEBI" id="CHEBI:61891"/>
        <dbReference type="EC" id="2.1.1.297"/>
    </reaction>
</comment>
<comment type="caution">
    <text evidence="5">Lacks conserved residue(s) required for the propagation of feature annotation.</text>
</comment>
<dbReference type="Gene3D" id="3.40.50.150">
    <property type="entry name" value="Vaccinia Virus protein VP39"/>
    <property type="match status" value="1"/>
</dbReference>
<keyword evidence="3 5" id="KW-0949">S-adenosyl-L-methionine</keyword>
<dbReference type="CDD" id="cd02440">
    <property type="entry name" value="AdoMet_MTases"/>
    <property type="match status" value="1"/>
</dbReference>
<dbReference type="InterPro" id="IPR029063">
    <property type="entry name" value="SAM-dependent_MTases_sf"/>
</dbReference>
<name>A0A7W8BYN1_9BACT</name>
<dbReference type="PROSITE" id="PS00092">
    <property type="entry name" value="N6_MTASE"/>
    <property type="match status" value="1"/>
</dbReference>
<dbReference type="GO" id="GO:0032259">
    <property type="term" value="P:methylation"/>
    <property type="evidence" value="ECO:0007669"/>
    <property type="project" value="UniProtKB-KW"/>
</dbReference>
<dbReference type="NCBIfam" id="TIGR00536">
    <property type="entry name" value="hemK_fam"/>
    <property type="match status" value="1"/>
</dbReference>
<dbReference type="GO" id="GO:0003676">
    <property type="term" value="F:nucleic acid binding"/>
    <property type="evidence" value="ECO:0007669"/>
    <property type="project" value="InterPro"/>
</dbReference>
<comment type="similarity">
    <text evidence="5">Belongs to the protein N5-glutamine methyltransferase family. PrmC subfamily.</text>
</comment>
<dbReference type="AlphaFoldDB" id="A0A7W8BYN1"/>